<comment type="caution">
    <text evidence="2">The sequence shown here is derived from an EMBL/GenBank/DDBJ whole genome shotgun (WGS) entry which is preliminary data.</text>
</comment>
<proteinExistence type="predicted"/>
<keyword evidence="3" id="KW-1185">Reference proteome</keyword>
<protein>
    <submittedName>
        <fullName evidence="2">Metallophosphoesterase</fullName>
    </submittedName>
</protein>
<evidence type="ECO:0000313" key="2">
    <source>
        <dbReference type="EMBL" id="MCW8086923.1"/>
    </source>
</evidence>
<reference evidence="2 3" key="1">
    <citation type="submission" date="2022-10" db="EMBL/GenBank/DDBJ databases">
        <title>Roseococcus glaciei nov., sp. nov., isolated from glacier.</title>
        <authorList>
            <person name="Liu Q."/>
            <person name="Xin Y.-H."/>
        </authorList>
    </citation>
    <scope>NUCLEOTIDE SEQUENCE [LARGE SCALE GENOMIC DNA]</scope>
    <source>
        <strain evidence="2 3">MDT2-1-1</strain>
    </source>
</reference>
<sequence length="236" mass="25856">MEWRQAPARLEPGRRLYAIGDSHGCASRLRALHERIVRDLTARPCGDAVLVHLGDFIDRGPDSAGCLDAAMGFSACPVVNLMGNHEETANAALDGAGHACTDWLYTGGREALASWGINSLSPRESWAAGIPQRHRDFMARLALWHRVGPYFLVHAGIRPGIALHSQAREDLLCIRRAFLDSEADHGAVIVHGHTPTRDRVPEMLANRINLDTGAVYPSGRLTCAVLEADRVAFWQE</sequence>
<dbReference type="PANTHER" id="PTHR42850">
    <property type="entry name" value="METALLOPHOSPHOESTERASE"/>
    <property type="match status" value="1"/>
</dbReference>
<dbReference type="SUPFAM" id="SSF56300">
    <property type="entry name" value="Metallo-dependent phosphatases"/>
    <property type="match status" value="1"/>
</dbReference>
<name>A0ABT3NXS2_9PROT</name>
<dbReference type="EMBL" id="JAPFQI010000012">
    <property type="protein sequence ID" value="MCW8086923.1"/>
    <property type="molecule type" value="Genomic_DNA"/>
</dbReference>
<dbReference type="RefSeq" id="WP_301591062.1">
    <property type="nucleotide sequence ID" value="NZ_JAPFQI010000012.1"/>
</dbReference>
<dbReference type="Proteomes" id="UP001526430">
    <property type="component" value="Unassembled WGS sequence"/>
</dbReference>
<dbReference type="Pfam" id="PF00149">
    <property type="entry name" value="Metallophos"/>
    <property type="match status" value="1"/>
</dbReference>
<dbReference type="InterPro" id="IPR050126">
    <property type="entry name" value="Ap4A_hydrolase"/>
</dbReference>
<accession>A0ABT3NXS2</accession>
<organism evidence="2 3">
    <name type="scientific">Sabulicella glaciei</name>
    <dbReference type="NCBI Taxonomy" id="2984948"/>
    <lineage>
        <taxon>Bacteria</taxon>
        <taxon>Pseudomonadati</taxon>
        <taxon>Pseudomonadota</taxon>
        <taxon>Alphaproteobacteria</taxon>
        <taxon>Acetobacterales</taxon>
        <taxon>Acetobacteraceae</taxon>
        <taxon>Sabulicella</taxon>
    </lineage>
</organism>
<dbReference type="PANTHER" id="PTHR42850:SF4">
    <property type="entry name" value="ZINC-DEPENDENT ENDOPOLYPHOSPHATASE"/>
    <property type="match status" value="1"/>
</dbReference>
<feature type="domain" description="Calcineurin-like phosphoesterase" evidence="1">
    <location>
        <begin position="15"/>
        <end position="197"/>
    </location>
</feature>
<dbReference type="Gene3D" id="3.60.21.10">
    <property type="match status" value="1"/>
</dbReference>
<evidence type="ECO:0000313" key="3">
    <source>
        <dbReference type="Proteomes" id="UP001526430"/>
    </source>
</evidence>
<dbReference type="InterPro" id="IPR029052">
    <property type="entry name" value="Metallo-depent_PP-like"/>
</dbReference>
<gene>
    <name evidence="2" type="ORF">OF850_14910</name>
</gene>
<evidence type="ECO:0000259" key="1">
    <source>
        <dbReference type="Pfam" id="PF00149"/>
    </source>
</evidence>
<dbReference type="InterPro" id="IPR004843">
    <property type="entry name" value="Calcineurin-like_PHP"/>
</dbReference>